<comment type="caution">
    <text evidence="2">The sequence shown here is derived from an EMBL/GenBank/DDBJ whole genome shotgun (WGS) entry which is preliminary data.</text>
</comment>
<dbReference type="InterPro" id="IPR052164">
    <property type="entry name" value="Anthracycline_SecMetBiosynth"/>
</dbReference>
<gene>
    <name evidence="2" type="ORF">B2M20_15085</name>
</gene>
<evidence type="ECO:0000313" key="2">
    <source>
        <dbReference type="EMBL" id="OPH81910.1"/>
    </source>
</evidence>
<dbReference type="PROSITE" id="PS51819">
    <property type="entry name" value="VOC"/>
    <property type="match status" value="1"/>
</dbReference>
<dbReference type="Pfam" id="PF00903">
    <property type="entry name" value="Glyoxalase"/>
    <property type="match status" value="1"/>
</dbReference>
<name>A0A1V4HWH0_NITVU</name>
<reference evidence="2 3" key="1">
    <citation type="submission" date="2017-02" db="EMBL/GenBank/DDBJ databases">
        <title>Genome sequence of the nitrite-oxidizing bacterium Nitrobacter vulgaris strain Ab1.</title>
        <authorList>
            <person name="Mellbye B.L."/>
            <person name="Davis E.W."/>
            <person name="Spieck E."/>
            <person name="Chang J.H."/>
            <person name="Bottomley P.J."/>
            <person name="Sayavedra-Soto L.A."/>
        </authorList>
    </citation>
    <scope>NUCLEOTIDE SEQUENCE [LARGE SCALE GENOMIC DNA]</scope>
    <source>
        <strain evidence="2 3">Ab1</strain>
    </source>
</reference>
<keyword evidence="3" id="KW-1185">Reference proteome</keyword>
<evidence type="ECO:0000259" key="1">
    <source>
        <dbReference type="PROSITE" id="PS51819"/>
    </source>
</evidence>
<dbReference type="SUPFAM" id="SSF54593">
    <property type="entry name" value="Glyoxalase/Bleomycin resistance protein/Dihydroxybiphenyl dioxygenase"/>
    <property type="match status" value="1"/>
</dbReference>
<accession>A0A1V4HWH0</accession>
<dbReference type="Proteomes" id="UP000189940">
    <property type="component" value="Unassembled WGS sequence"/>
</dbReference>
<dbReference type="InterPro" id="IPR029068">
    <property type="entry name" value="Glyas_Bleomycin-R_OHBP_Dase"/>
</dbReference>
<organism evidence="2 3">
    <name type="scientific">Nitrobacter vulgaris</name>
    <dbReference type="NCBI Taxonomy" id="29421"/>
    <lineage>
        <taxon>Bacteria</taxon>
        <taxon>Pseudomonadati</taxon>
        <taxon>Pseudomonadota</taxon>
        <taxon>Alphaproteobacteria</taxon>
        <taxon>Hyphomicrobiales</taxon>
        <taxon>Nitrobacteraceae</taxon>
        <taxon>Nitrobacter</taxon>
    </lineage>
</organism>
<protein>
    <submittedName>
        <fullName evidence="2">Glyoxalase</fullName>
    </submittedName>
</protein>
<dbReference type="PANTHER" id="PTHR33993:SF14">
    <property type="entry name" value="GB|AAF24581.1"/>
    <property type="match status" value="1"/>
</dbReference>
<dbReference type="PANTHER" id="PTHR33993">
    <property type="entry name" value="GLYOXALASE-RELATED"/>
    <property type="match status" value="1"/>
</dbReference>
<dbReference type="RefSeq" id="WP_079447974.1">
    <property type="nucleotide sequence ID" value="NZ_MWPQ01000054.1"/>
</dbReference>
<sequence length="132" mass="14460">MTGHGHFHWTEFVTRDPERFKTFYARTVGWTYEAQTQPDGECYWVALANGEPVGGIFPTNRPGLEGIPDGWMPYLAVDDIDARVAKAVAAGAQLMKPIFDIPNVGRLAILMQPGGVGVGWITPTQDQSPKST</sequence>
<dbReference type="EMBL" id="MWPQ01000054">
    <property type="protein sequence ID" value="OPH81910.1"/>
    <property type="molecule type" value="Genomic_DNA"/>
</dbReference>
<dbReference type="InterPro" id="IPR037523">
    <property type="entry name" value="VOC_core"/>
</dbReference>
<dbReference type="InterPro" id="IPR004360">
    <property type="entry name" value="Glyas_Fos-R_dOase_dom"/>
</dbReference>
<dbReference type="Gene3D" id="3.10.180.10">
    <property type="entry name" value="2,3-Dihydroxybiphenyl 1,2-Dioxygenase, domain 1"/>
    <property type="match status" value="1"/>
</dbReference>
<dbReference type="AlphaFoldDB" id="A0A1V4HWH0"/>
<dbReference type="STRING" id="29421.B2M20_15085"/>
<feature type="domain" description="VOC" evidence="1">
    <location>
        <begin position="6"/>
        <end position="123"/>
    </location>
</feature>
<evidence type="ECO:0000313" key="3">
    <source>
        <dbReference type="Proteomes" id="UP000189940"/>
    </source>
</evidence>
<proteinExistence type="predicted"/>
<dbReference type="CDD" id="cd07247">
    <property type="entry name" value="SgaA_N_like"/>
    <property type="match status" value="1"/>
</dbReference>
<dbReference type="OrthoDB" id="9792323at2"/>